<feature type="signal peptide" evidence="1">
    <location>
        <begin position="1"/>
        <end position="18"/>
    </location>
</feature>
<keyword evidence="3" id="KW-1185">Reference proteome</keyword>
<dbReference type="RefSeq" id="WP_213097710.1">
    <property type="nucleotide sequence ID" value="NZ_JAGYPH010000001.1"/>
</dbReference>
<dbReference type="PROSITE" id="PS51257">
    <property type="entry name" value="PROKAR_LIPOPROTEIN"/>
    <property type="match status" value="1"/>
</dbReference>
<proteinExistence type="predicted"/>
<comment type="caution">
    <text evidence="2">The sequence shown here is derived from an EMBL/GenBank/DDBJ whole genome shotgun (WGS) entry which is preliminary data.</text>
</comment>
<protein>
    <recommendedName>
        <fullName evidence="4">Lipoprotein</fullName>
    </recommendedName>
</protein>
<name>A0A942UJW5_9BACI</name>
<sequence>MKKIVASFIIIFTAMIIAACGTSIDKEKINAEANAKKVFQEKSKGVNEEIQSIQFHLPSGVSIKDKSPNNIILEKGKQPYILFYNPIENKQSEELYEMSKTNSDKMVVDQIFKADNRFGYLLIKDAGDNIYEVTAGVGGVKATTNSTVGSIAKDAELLMTMAASTVVKE</sequence>
<feature type="chain" id="PRO_5039655332" description="Lipoprotein" evidence="1">
    <location>
        <begin position="19"/>
        <end position="169"/>
    </location>
</feature>
<organism evidence="2 3">
    <name type="scientific">Lederbergia citrea</name>
    <dbReference type="NCBI Taxonomy" id="2833581"/>
    <lineage>
        <taxon>Bacteria</taxon>
        <taxon>Bacillati</taxon>
        <taxon>Bacillota</taxon>
        <taxon>Bacilli</taxon>
        <taxon>Bacillales</taxon>
        <taxon>Bacillaceae</taxon>
        <taxon>Lederbergia</taxon>
    </lineage>
</organism>
<dbReference type="EMBL" id="JAGYPN010000001">
    <property type="protein sequence ID" value="MBS4222790.1"/>
    <property type="molecule type" value="Genomic_DNA"/>
</dbReference>
<evidence type="ECO:0000313" key="3">
    <source>
        <dbReference type="Proteomes" id="UP000676456"/>
    </source>
</evidence>
<accession>A0A942UJW5</accession>
<evidence type="ECO:0000313" key="2">
    <source>
        <dbReference type="EMBL" id="MBS4222790.1"/>
    </source>
</evidence>
<evidence type="ECO:0008006" key="4">
    <source>
        <dbReference type="Google" id="ProtNLM"/>
    </source>
</evidence>
<dbReference type="AlphaFoldDB" id="A0A942UJW5"/>
<dbReference type="Proteomes" id="UP000676456">
    <property type="component" value="Unassembled WGS sequence"/>
</dbReference>
<reference evidence="2 3" key="1">
    <citation type="submission" date="2021-05" db="EMBL/GenBank/DDBJ databases">
        <title>Novel Bacillus species.</title>
        <authorList>
            <person name="Liu G."/>
        </authorList>
    </citation>
    <scope>NUCLEOTIDE SEQUENCE [LARGE SCALE GENOMIC DNA]</scope>
    <source>
        <strain evidence="2 3">FJAT-49682</strain>
    </source>
</reference>
<gene>
    <name evidence="2" type="ORF">KHA91_08450</name>
</gene>
<keyword evidence="1" id="KW-0732">Signal</keyword>
<evidence type="ECO:0000256" key="1">
    <source>
        <dbReference type="SAM" id="SignalP"/>
    </source>
</evidence>